<feature type="compositionally biased region" description="Basic and acidic residues" evidence="13">
    <location>
        <begin position="110"/>
        <end position="124"/>
    </location>
</feature>
<reference evidence="15" key="1">
    <citation type="submission" date="2023-07" db="EMBL/GenBank/DDBJ databases">
        <title>A chromosome-level genome assembly of Lolium multiflorum.</title>
        <authorList>
            <person name="Chen Y."/>
            <person name="Copetti D."/>
            <person name="Kolliker R."/>
            <person name="Studer B."/>
        </authorList>
    </citation>
    <scope>NUCLEOTIDE SEQUENCE</scope>
    <source>
        <strain evidence="15">02402/16</strain>
        <tissue evidence="15">Leaf</tissue>
    </source>
</reference>
<dbReference type="GO" id="GO:0072354">
    <property type="term" value="F:histone H3T3 kinase activity"/>
    <property type="evidence" value="ECO:0007669"/>
    <property type="project" value="TreeGrafter"/>
</dbReference>
<dbReference type="Pfam" id="PF12330">
    <property type="entry name" value="Haspin_kinase"/>
    <property type="match status" value="1"/>
</dbReference>
<evidence type="ECO:0000256" key="10">
    <source>
        <dbReference type="ARBA" id="ARBA00022840"/>
    </source>
</evidence>
<evidence type="ECO:0000256" key="3">
    <source>
        <dbReference type="ARBA" id="ARBA00012513"/>
    </source>
</evidence>
<dbReference type="PANTHER" id="PTHR24419">
    <property type="entry name" value="INTERLEUKIN-1 RECEPTOR-ASSOCIATED KINASE"/>
    <property type="match status" value="1"/>
</dbReference>
<dbReference type="InterPro" id="IPR000719">
    <property type="entry name" value="Prot_kinase_dom"/>
</dbReference>
<organism evidence="15 16">
    <name type="scientific">Lolium multiflorum</name>
    <name type="common">Italian ryegrass</name>
    <name type="synonym">Lolium perenne subsp. multiflorum</name>
    <dbReference type="NCBI Taxonomy" id="4521"/>
    <lineage>
        <taxon>Eukaryota</taxon>
        <taxon>Viridiplantae</taxon>
        <taxon>Streptophyta</taxon>
        <taxon>Embryophyta</taxon>
        <taxon>Tracheophyta</taxon>
        <taxon>Spermatophyta</taxon>
        <taxon>Magnoliopsida</taxon>
        <taxon>Liliopsida</taxon>
        <taxon>Poales</taxon>
        <taxon>Poaceae</taxon>
        <taxon>BOP clade</taxon>
        <taxon>Pooideae</taxon>
        <taxon>Poodae</taxon>
        <taxon>Poeae</taxon>
        <taxon>Poeae Chloroplast Group 2 (Poeae type)</taxon>
        <taxon>Loliodinae</taxon>
        <taxon>Loliinae</taxon>
        <taxon>Lolium</taxon>
    </lineage>
</organism>
<dbReference type="Proteomes" id="UP001231189">
    <property type="component" value="Unassembled WGS sequence"/>
</dbReference>
<feature type="region of interest" description="Disordered" evidence="13">
    <location>
        <begin position="88"/>
        <end position="124"/>
    </location>
</feature>
<evidence type="ECO:0000256" key="9">
    <source>
        <dbReference type="ARBA" id="ARBA00022777"/>
    </source>
</evidence>
<evidence type="ECO:0000313" key="16">
    <source>
        <dbReference type="Proteomes" id="UP001231189"/>
    </source>
</evidence>
<evidence type="ECO:0000256" key="4">
    <source>
        <dbReference type="ARBA" id="ARBA00022454"/>
    </source>
</evidence>
<evidence type="ECO:0000256" key="7">
    <source>
        <dbReference type="ARBA" id="ARBA00022679"/>
    </source>
</evidence>
<keyword evidence="5" id="KW-0963">Cytoplasm</keyword>
<dbReference type="InterPro" id="IPR024604">
    <property type="entry name" value="GSG2_C"/>
</dbReference>
<keyword evidence="9" id="KW-0418">Kinase</keyword>
<evidence type="ECO:0000313" key="15">
    <source>
        <dbReference type="EMBL" id="KAK1678502.1"/>
    </source>
</evidence>
<dbReference type="PROSITE" id="PS50011">
    <property type="entry name" value="PROTEIN_KINASE_DOM"/>
    <property type="match status" value="1"/>
</dbReference>
<name>A0AAD8TAW2_LOLMU</name>
<evidence type="ECO:0000256" key="1">
    <source>
        <dbReference type="ARBA" id="ARBA00004286"/>
    </source>
</evidence>
<dbReference type="GO" id="GO:0005694">
    <property type="term" value="C:chromosome"/>
    <property type="evidence" value="ECO:0007669"/>
    <property type="project" value="UniProtKB-SubCell"/>
</dbReference>
<dbReference type="GO" id="GO:0005634">
    <property type="term" value="C:nucleus"/>
    <property type="evidence" value="ECO:0007669"/>
    <property type="project" value="TreeGrafter"/>
</dbReference>
<dbReference type="GO" id="GO:0000278">
    <property type="term" value="P:mitotic cell cycle"/>
    <property type="evidence" value="ECO:0007669"/>
    <property type="project" value="TreeGrafter"/>
</dbReference>
<evidence type="ECO:0000256" key="11">
    <source>
        <dbReference type="ARBA" id="ARBA00047899"/>
    </source>
</evidence>
<dbReference type="Gene3D" id="3.30.200.20">
    <property type="entry name" value="Phosphorylase Kinase, domain 1"/>
    <property type="match status" value="1"/>
</dbReference>
<keyword evidence="8" id="KW-0547">Nucleotide-binding</keyword>
<dbReference type="SMART" id="SM01331">
    <property type="entry name" value="DUF3635"/>
    <property type="match status" value="1"/>
</dbReference>
<dbReference type="GO" id="GO:0035556">
    <property type="term" value="P:intracellular signal transduction"/>
    <property type="evidence" value="ECO:0007669"/>
    <property type="project" value="TreeGrafter"/>
</dbReference>
<evidence type="ECO:0000256" key="8">
    <source>
        <dbReference type="ARBA" id="ARBA00022741"/>
    </source>
</evidence>
<keyword evidence="7" id="KW-0808">Transferase</keyword>
<comment type="catalytic activity">
    <reaction evidence="11">
        <text>L-threonyl-[protein] + ATP = O-phospho-L-threonyl-[protein] + ADP + H(+)</text>
        <dbReference type="Rhea" id="RHEA:46608"/>
        <dbReference type="Rhea" id="RHEA-COMP:11060"/>
        <dbReference type="Rhea" id="RHEA-COMP:11605"/>
        <dbReference type="ChEBI" id="CHEBI:15378"/>
        <dbReference type="ChEBI" id="CHEBI:30013"/>
        <dbReference type="ChEBI" id="CHEBI:30616"/>
        <dbReference type="ChEBI" id="CHEBI:61977"/>
        <dbReference type="ChEBI" id="CHEBI:456216"/>
        <dbReference type="EC" id="2.7.11.1"/>
    </reaction>
</comment>
<dbReference type="AlphaFoldDB" id="A0AAD8TAW2"/>
<feature type="domain" description="Protein kinase" evidence="14">
    <location>
        <begin position="301"/>
        <end position="621"/>
    </location>
</feature>
<dbReference type="EC" id="2.7.11.1" evidence="3"/>
<dbReference type="FunFam" id="3.30.200.20:FF:000605">
    <property type="entry name" value="Serine/threonine-protein kinase haspin-like protein"/>
    <property type="match status" value="1"/>
</dbReference>
<proteinExistence type="predicted"/>
<keyword evidence="16" id="KW-1185">Reference proteome</keyword>
<evidence type="ECO:0000256" key="12">
    <source>
        <dbReference type="ARBA" id="ARBA00048679"/>
    </source>
</evidence>
<dbReference type="FunFam" id="1.10.510.10:FF:000401">
    <property type="entry name" value="serine/threonine-protein kinase haspin"/>
    <property type="match status" value="1"/>
</dbReference>
<evidence type="ECO:0000256" key="5">
    <source>
        <dbReference type="ARBA" id="ARBA00022490"/>
    </source>
</evidence>
<keyword evidence="6" id="KW-0723">Serine/threonine-protein kinase</keyword>
<evidence type="ECO:0000256" key="2">
    <source>
        <dbReference type="ARBA" id="ARBA00004496"/>
    </source>
</evidence>
<keyword evidence="10" id="KW-0067">ATP-binding</keyword>
<comment type="catalytic activity">
    <reaction evidence="12">
        <text>L-seryl-[protein] + ATP = O-phospho-L-seryl-[protein] + ADP + H(+)</text>
        <dbReference type="Rhea" id="RHEA:17989"/>
        <dbReference type="Rhea" id="RHEA-COMP:9863"/>
        <dbReference type="Rhea" id="RHEA-COMP:11604"/>
        <dbReference type="ChEBI" id="CHEBI:15378"/>
        <dbReference type="ChEBI" id="CHEBI:29999"/>
        <dbReference type="ChEBI" id="CHEBI:30616"/>
        <dbReference type="ChEBI" id="CHEBI:83421"/>
        <dbReference type="ChEBI" id="CHEBI:456216"/>
        <dbReference type="EC" id="2.7.11.1"/>
    </reaction>
</comment>
<dbReference type="InterPro" id="IPR011009">
    <property type="entry name" value="Kinase-like_dom_sf"/>
</dbReference>
<dbReference type="SUPFAM" id="SSF56112">
    <property type="entry name" value="Protein kinase-like (PK-like)"/>
    <property type="match status" value="1"/>
</dbReference>
<dbReference type="PANTHER" id="PTHR24419:SF18">
    <property type="entry name" value="SERINE_THREONINE-PROTEIN KINASE HASPIN"/>
    <property type="match status" value="1"/>
</dbReference>
<dbReference type="EMBL" id="JAUUTY010000002">
    <property type="protein sequence ID" value="KAK1678502.1"/>
    <property type="molecule type" value="Genomic_DNA"/>
</dbReference>
<accession>A0AAD8TAW2</accession>
<evidence type="ECO:0000256" key="6">
    <source>
        <dbReference type="ARBA" id="ARBA00022527"/>
    </source>
</evidence>
<comment type="subcellular location">
    <subcellularLocation>
        <location evidence="1">Chromosome</location>
    </subcellularLocation>
    <subcellularLocation>
        <location evidence="2">Cytoplasm</location>
    </subcellularLocation>
</comment>
<evidence type="ECO:0000259" key="14">
    <source>
        <dbReference type="PROSITE" id="PS50011"/>
    </source>
</evidence>
<keyword evidence="4" id="KW-0158">Chromosome</keyword>
<dbReference type="GO" id="GO:0005737">
    <property type="term" value="C:cytoplasm"/>
    <property type="evidence" value="ECO:0007669"/>
    <property type="project" value="UniProtKB-SubCell"/>
</dbReference>
<comment type="caution">
    <text evidence="15">The sequence shown here is derived from an EMBL/GenBank/DDBJ whole genome shotgun (WGS) entry which is preliminary data.</text>
</comment>
<dbReference type="Gene3D" id="1.10.510.10">
    <property type="entry name" value="Transferase(Phosphotransferase) domain 1"/>
    <property type="match status" value="1"/>
</dbReference>
<dbReference type="GO" id="GO:0005524">
    <property type="term" value="F:ATP binding"/>
    <property type="evidence" value="ECO:0007669"/>
    <property type="project" value="UniProtKB-KW"/>
</dbReference>
<evidence type="ECO:0000256" key="13">
    <source>
        <dbReference type="SAM" id="MobiDB-lite"/>
    </source>
</evidence>
<feature type="region of interest" description="Disordered" evidence="13">
    <location>
        <begin position="1"/>
        <end position="30"/>
    </location>
</feature>
<gene>
    <name evidence="15" type="ORF">QYE76_039350</name>
</gene>
<feature type="compositionally biased region" description="Gly residues" evidence="13">
    <location>
        <begin position="21"/>
        <end position="30"/>
    </location>
</feature>
<protein>
    <recommendedName>
        <fullName evidence="3">non-specific serine/threonine protein kinase</fullName>
        <ecNumber evidence="3">2.7.11.1</ecNumber>
    </recommendedName>
</protein>
<sequence length="621" mass="69190">MAMASREGARGDDAWSEILASGGGGGGGAHIGAVYVRRRAQEASRQRNADARVSLAAVDENRPSFVPIRRNSWNRALSIRGRESIFFAPGTNIQPQQKPSRALKRPPKPCNREKNTHGGPPDLRKEKTYFEEVDAFELMEESPSPKNFGTWTRGIEQNITVHDLSAILERWKISKIARCATSGPLFDIMETPLVPSVLSNCSTDKYSGESFKTPEKDRISGMHPTRRTIPSGYTINSLKNISAETSIDTSFSELKIKDEPTRTSIPSLSGEALTAFAQLLMVCGQSVPTTLADVFSAYCTLGSIVKLGEGTYGEAYRAGSTVCKVVPFDGDSLVNGETQKKSEEVLEEALLCLTLNNLRADRGAKGKEYSCNGFIETKDFWVCQGPYDPSLVRAWEDWDAKYVSENDHPNVFAEDQCYIIFVQADGGRDLEKFSLLDYNEARSLLLQVTLSLAVAESACEFEHRDLHWGNILLARDEIPDKNRTMTATLQGKRICARTFGLSISIIDFTLSRINTGDAILFLDLSEDPELFKGLKGNKQAETYRKMKQITKEYWEGSFPQTNVVWLIYLVDIVLQKKYETCTSKDERDLRSFKKRLSSCGSARDCLADPIFSDLLSEEEDA</sequence>